<evidence type="ECO:0000259" key="5">
    <source>
        <dbReference type="Pfam" id="PF24860"/>
    </source>
</evidence>
<dbReference type="Pfam" id="PF04216">
    <property type="entry name" value="FdhE_N"/>
    <property type="match status" value="1"/>
</dbReference>
<dbReference type="NCBIfam" id="TIGR01562">
    <property type="entry name" value="FdhE"/>
    <property type="match status" value="1"/>
</dbReference>
<reference evidence="6 7" key="1">
    <citation type="submission" date="2017-06" db="EMBL/GenBank/DDBJ databases">
        <title>Complete genome sequence of Nitrospirillum amazonense strain CBAmC, an endophytic nitrogen-fixing and plant growth-promoting bacterium, isolated from sugarcane.</title>
        <authorList>
            <person name="Schwab S."/>
            <person name="dos Santos Teixeira K.R."/>
            <person name="Simoes Araujo J.L."/>
            <person name="Soares Vidal M."/>
            <person name="Borges de Freitas H.R."/>
            <person name="Rivello Crivelaro A.L."/>
            <person name="Bueno de Camargo Nunes A."/>
            <person name="dos Santos C.M."/>
            <person name="Palmeira da Silva Rosa D."/>
            <person name="da Silva Padilha D."/>
            <person name="da Silva E."/>
            <person name="Araujo Terra L."/>
            <person name="Soares Mendes V."/>
            <person name="Farinelli L."/>
            <person name="Magalhaes Cruz L."/>
            <person name="Baldani J.I."/>
        </authorList>
    </citation>
    <scope>NUCLEOTIDE SEQUENCE [LARGE SCALE GENOMIC DNA]</scope>
    <source>
        <strain evidence="6 7">CBAmC</strain>
    </source>
</reference>
<dbReference type="InterPro" id="IPR006452">
    <property type="entry name" value="Formate_DH_accessory"/>
</dbReference>
<organism evidence="6 7">
    <name type="scientific">Nitrospirillum viridazoti CBAmc</name>
    <dbReference type="NCBI Taxonomy" id="1441467"/>
    <lineage>
        <taxon>Bacteria</taxon>
        <taxon>Pseudomonadati</taxon>
        <taxon>Pseudomonadota</taxon>
        <taxon>Alphaproteobacteria</taxon>
        <taxon>Rhodospirillales</taxon>
        <taxon>Azospirillaceae</taxon>
        <taxon>Nitrospirillum</taxon>
        <taxon>Nitrospirillum viridazoti</taxon>
    </lineage>
</organism>
<protein>
    <recommendedName>
        <fullName evidence="2">Protein FdhE homolog</fullName>
    </recommendedName>
</protein>
<dbReference type="InterPro" id="IPR056774">
    <property type="entry name" value="FdhE_N"/>
</dbReference>
<dbReference type="GO" id="GO:0008199">
    <property type="term" value="F:ferric iron binding"/>
    <property type="evidence" value="ECO:0007669"/>
    <property type="project" value="TreeGrafter"/>
</dbReference>
<evidence type="ECO:0000256" key="1">
    <source>
        <dbReference type="ARBA" id="ARBA00022490"/>
    </source>
</evidence>
<feature type="domain" description="FdhE N-terminal" evidence="3">
    <location>
        <begin position="24"/>
        <end position="183"/>
    </location>
</feature>
<proteinExistence type="inferred from homology"/>
<dbReference type="GO" id="GO:0051604">
    <property type="term" value="P:protein maturation"/>
    <property type="evidence" value="ECO:0007669"/>
    <property type="project" value="TreeGrafter"/>
</dbReference>
<evidence type="ECO:0000313" key="6">
    <source>
        <dbReference type="EMBL" id="ASG22945.1"/>
    </source>
</evidence>
<dbReference type="RefSeq" id="WP_088873487.1">
    <property type="nucleotide sequence ID" value="NZ_CP022111.1"/>
</dbReference>
<dbReference type="Pfam" id="PF24859">
    <property type="entry name" value="FdhE_central"/>
    <property type="match status" value="1"/>
</dbReference>
<dbReference type="SUPFAM" id="SSF144020">
    <property type="entry name" value="FdhE-like"/>
    <property type="match status" value="1"/>
</dbReference>
<evidence type="ECO:0000256" key="2">
    <source>
        <dbReference type="HAMAP-Rule" id="MF_00611"/>
    </source>
</evidence>
<dbReference type="KEGG" id="nao:Y958_18870"/>
<evidence type="ECO:0000313" key="7">
    <source>
        <dbReference type="Proteomes" id="UP000197153"/>
    </source>
</evidence>
<dbReference type="HAMAP" id="MF_00611">
    <property type="entry name" value="FdeH"/>
    <property type="match status" value="1"/>
</dbReference>
<keyword evidence="7" id="KW-1185">Reference proteome</keyword>
<sequence length="308" mass="32851">MRQGEVAPKAPWIGNPQGGVTAPAPIILPDPSTRFARTSGRLGVLAVDHPMAQWLEFLCELSQAQHDAADMIDVTGPDADDVATATDAGMPPLAADGHERDIVWREALTLVLRHFDRLPEVPDLVASVIDSLNEVDGDTLEYLANDFLSGNVAPEDAGRAVFIAAALQVYFTKLAATLDESQVHLLPERGLCPCCGSTPVAGVITASGSTPGVRYLYCSLCSTAWNHVRAVCITCGQSAHLSLKSVEGENGAVQVETCDDCHTYAKMLYVAKDPRLDPYADDLASLGLDLMVAEVGWLRHAPNPLLLA</sequence>
<gene>
    <name evidence="2 6" type="primary">fdhE</name>
    <name evidence="6" type="ORF">Y958_18870</name>
</gene>
<dbReference type="Pfam" id="PF24860">
    <property type="entry name" value="FdhE_C"/>
    <property type="match status" value="1"/>
</dbReference>
<keyword evidence="1 2" id="KW-0963">Cytoplasm</keyword>
<dbReference type="Gene3D" id="3.90.1670.10">
    <property type="entry name" value="FdhE-like domain"/>
    <property type="match status" value="1"/>
</dbReference>
<dbReference type="EMBL" id="CP022111">
    <property type="protein sequence ID" value="ASG22945.1"/>
    <property type="molecule type" value="Genomic_DNA"/>
</dbReference>
<dbReference type="Proteomes" id="UP000197153">
    <property type="component" value="Chromosome 2"/>
</dbReference>
<feature type="domain" description="FdhE C-terminal" evidence="5">
    <location>
        <begin position="232"/>
        <end position="306"/>
    </location>
</feature>
<dbReference type="InterPro" id="IPR056797">
    <property type="entry name" value="FdhE_central"/>
</dbReference>
<feature type="domain" description="FdhE central" evidence="4">
    <location>
        <begin position="191"/>
        <end position="229"/>
    </location>
</feature>
<evidence type="ECO:0000259" key="3">
    <source>
        <dbReference type="Pfam" id="PF04216"/>
    </source>
</evidence>
<dbReference type="CDD" id="cd16341">
    <property type="entry name" value="FdhE"/>
    <property type="match status" value="1"/>
</dbReference>
<dbReference type="GO" id="GO:0005829">
    <property type="term" value="C:cytosol"/>
    <property type="evidence" value="ECO:0007669"/>
    <property type="project" value="TreeGrafter"/>
</dbReference>
<dbReference type="PIRSF" id="PIRSF018296">
    <property type="entry name" value="Format_dh_formtn"/>
    <property type="match status" value="1"/>
</dbReference>
<evidence type="ECO:0000259" key="4">
    <source>
        <dbReference type="Pfam" id="PF24859"/>
    </source>
</evidence>
<dbReference type="AlphaFoldDB" id="A0A248JW62"/>
<dbReference type="PANTHER" id="PTHR37689:SF1">
    <property type="entry name" value="PROTEIN FDHE"/>
    <property type="match status" value="1"/>
</dbReference>
<name>A0A248JW62_9PROT</name>
<dbReference type="InterPro" id="IPR024064">
    <property type="entry name" value="FdhE-like_sf"/>
</dbReference>
<comment type="similarity">
    <text evidence="2">Belongs to the FdhE family.</text>
</comment>
<comment type="subcellular location">
    <subcellularLocation>
        <location evidence="2">Cytoplasm</location>
    </subcellularLocation>
</comment>
<dbReference type="PANTHER" id="PTHR37689">
    <property type="entry name" value="PROTEIN FDHE"/>
    <property type="match status" value="1"/>
</dbReference>
<accession>A0A248JW62</accession>
<dbReference type="InterPro" id="IPR056796">
    <property type="entry name" value="FdhE_C"/>
</dbReference>
<comment type="function">
    <text evidence="2">Necessary for formate dehydrogenase activity.</text>
</comment>